<evidence type="ECO:0000313" key="2">
    <source>
        <dbReference type="EMBL" id="PWB02275.1"/>
    </source>
</evidence>
<dbReference type="CDD" id="cd00761">
    <property type="entry name" value="Glyco_tranf_GTA_type"/>
    <property type="match status" value="1"/>
</dbReference>
<dbReference type="InterPro" id="IPR001173">
    <property type="entry name" value="Glyco_trans_2-like"/>
</dbReference>
<dbReference type="InterPro" id="IPR050834">
    <property type="entry name" value="Glycosyltransf_2"/>
</dbReference>
<dbReference type="RefSeq" id="WP_107032308.1">
    <property type="nucleotide sequence ID" value="NZ_PUEC01000014.1"/>
</dbReference>
<dbReference type="SUPFAM" id="SSF53448">
    <property type="entry name" value="Nucleotide-diphospho-sugar transferases"/>
    <property type="match status" value="1"/>
</dbReference>
<dbReference type="EMBL" id="PUEC01000014">
    <property type="protein sequence ID" value="PWB02275.1"/>
    <property type="molecule type" value="Genomic_DNA"/>
</dbReference>
<proteinExistence type="predicted"/>
<dbReference type="Proteomes" id="UP000244905">
    <property type="component" value="Unassembled WGS sequence"/>
</dbReference>
<evidence type="ECO:0000259" key="1">
    <source>
        <dbReference type="Pfam" id="PF00535"/>
    </source>
</evidence>
<dbReference type="GeneID" id="82526169"/>
<accession>A0A2V1IJW9</accession>
<dbReference type="InterPro" id="IPR029044">
    <property type="entry name" value="Nucleotide-diphossugar_trans"/>
</dbReference>
<dbReference type="PANTHER" id="PTHR43685">
    <property type="entry name" value="GLYCOSYLTRANSFERASE"/>
    <property type="match status" value="1"/>
</dbReference>
<keyword evidence="2" id="KW-0808">Transferase</keyword>
<dbReference type="AlphaFoldDB" id="A0A2V1IJW9"/>
<dbReference type="Gene3D" id="3.90.550.10">
    <property type="entry name" value="Spore Coat Polysaccharide Biosynthesis Protein SpsA, Chain A"/>
    <property type="match status" value="1"/>
</dbReference>
<dbReference type="GO" id="GO:0016740">
    <property type="term" value="F:transferase activity"/>
    <property type="evidence" value="ECO:0007669"/>
    <property type="project" value="UniProtKB-KW"/>
</dbReference>
<dbReference type="PANTHER" id="PTHR43685:SF2">
    <property type="entry name" value="GLYCOSYLTRANSFERASE 2-LIKE DOMAIN-CONTAINING PROTEIN"/>
    <property type="match status" value="1"/>
</dbReference>
<feature type="domain" description="Glycosyltransferase 2-like" evidence="1">
    <location>
        <begin position="5"/>
        <end position="125"/>
    </location>
</feature>
<reference evidence="3" key="1">
    <citation type="submission" date="2018-02" db="EMBL/GenBank/DDBJ databases">
        <authorList>
            <person name="Clavel T."/>
            <person name="Strowig T."/>
        </authorList>
    </citation>
    <scope>NUCLEOTIDE SEQUENCE [LARGE SCALE GENOMIC DNA]</scope>
    <source>
        <strain evidence="3">DSM 103720</strain>
    </source>
</reference>
<comment type="caution">
    <text evidence="2">The sequence shown here is derived from an EMBL/GenBank/DDBJ whole genome shotgun (WGS) entry which is preliminary data.</text>
</comment>
<name>A0A2V1IJW9_9BACT</name>
<gene>
    <name evidence="2" type="ORF">C5O23_07405</name>
</gene>
<protein>
    <submittedName>
        <fullName evidence="2">Glycosyltransferase family 2 protein</fullName>
    </submittedName>
</protein>
<sequence>MSHITIVIPIYNRAHTIKRTLHSIDAQNVKPERVIVVDNGSTDDSLEIVREWSRREHGFECVICEESRRGACAARNRGLEDVETEFVMFFDSDDEMSPSHVADFSKAISRHPDIDIFGRTASLVNIAGQRHEAYFTSRSPVFNHLFRGCMSTQRVVVRTSLVRRVGGWNEDLFVWNDFELGARLLLASDRIFHLPGKPSVIVHQQADSITGVSFSSKAGQWEKTLDCMERYFITSGRPDLIKWLDCRRMILAAQYFCEGRPDLAEMLKAQVLDGNPSAWRLRLIYWHNRLFHRLTWLFARVLFAL</sequence>
<evidence type="ECO:0000313" key="3">
    <source>
        <dbReference type="Proteomes" id="UP000244905"/>
    </source>
</evidence>
<dbReference type="Pfam" id="PF00535">
    <property type="entry name" value="Glycos_transf_2"/>
    <property type="match status" value="1"/>
</dbReference>
<organism evidence="2 3">
    <name type="scientific">Duncaniella muris</name>
    <dbReference type="NCBI Taxonomy" id="2094150"/>
    <lineage>
        <taxon>Bacteria</taxon>
        <taxon>Pseudomonadati</taxon>
        <taxon>Bacteroidota</taxon>
        <taxon>Bacteroidia</taxon>
        <taxon>Bacteroidales</taxon>
        <taxon>Muribaculaceae</taxon>
        <taxon>Duncaniella</taxon>
    </lineage>
</organism>
<keyword evidence="3" id="KW-1185">Reference proteome</keyword>